<dbReference type="Proteomes" id="UP000011669">
    <property type="component" value="Unassembled WGS sequence"/>
</dbReference>
<dbReference type="InParanoid" id="M0MPW7"/>
<keyword evidence="3" id="KW-1185">Reference proteome</keyword>
<dbReference type="EMBL" id="AOMD01000012">
    <property type="protein sequence ID" value="EMA46779.1"/>
    <property type="molecule type" value="Genomic_DNA"/>
</dbReference>
<accession>M0MPW7</accession>
<gene>
    <name evidence="2" type="ORF">C449_03896</name>
</gene>
<name>M0MPW7_9EURY</name>
<dbReference type="AlphaFoldDB" id="M0MPW7"/>
<feature type="compositionally biased region" description="Basic and acidic residues" evidence="1">
    <location>
        <begin position="73"/>
        <end position="96"/>
    </location>
</feature>
<organism evidence="2 3">
    <name type="scientific">Halococcus saccharolyticus DSM 5350</name>
    <dbReference type="NCBI Taxonomy" id="1227455"/>
    <lineage>
        <taxon>Archaea</taxon>
        <taxon>Methanobacteriati</taxon>
        <taxon>Methanobacteriota</taxon>
        <taxon>Stenosarchaea group</taxon>
        <taxon>Halobacteria</taxon>
        <taxon>Halobacteriales</taxon>
        <taxon>Halococcaceae</taxon>
        <taxon>Halococcus</taxon>
    </lineage>
</organism>
<dbReference type="STRING" id="1227455.C449_03896"/>
<evidence type="ECO:0000313" key="3">
    <source>
        <dbReference type="Proteomes" id="UP000011669"/>
    </source>
</evidence>
<feature type="region of interest" description="Disordered" evidence="1">
    <location>
        <begin position="72"/>
        <end position="96"/>
    </location>
</feature>
<protein>
    <submittedName>
        <fullName evidence="2">Uncharacterized protein</fullName>
    </submittedName>
</protein>
<evidence type="ECO:0000313" key="2">
    <source>
        <dbReference type="EMBL" id="EMA46779.1"/>
    </source>
</evidence>
<proteinExistence type="predicted"/>
<reference evidence="2 3" key="1">
    <citation type="journal article" date="2014" name="PLoS Genet.">
        <title>Phylogenetically driven sequencing of extremely halophilic archaea reveals strategies for static and dynamic osmo-response.</title>
        <authorList>
            <person name="Becker E.A."/>
            <person name="Seitzer P.M."/>
            <person name="Tritt A."/>
            <person name="Larsen D."/>
            <person name="Krusor M."/>
            <person name="Yao A.I."/>
            <person name="Wu D."/>
            <person name="Madern D."/>
            <person name="Eisen J.A."/>
            <person name="Darling A.E."/>
            <person name="Facciotti M.T."/>
        </authorList>
    </citation>
    <scope>NUCLEOTIDE SEQUENCE [LARGE SCALE GENOMIC DNA]</scope>
    <source>
        <strain evidence="2 3">DSM 5350</strain>
    </source>
</reference>
<comment type="caution">
    <text evidence="2">The sequence shown here is derived from an EMBL/GenBank/DDBJ whole genome shotgun (WGS) entry which is preliminary data.</text>
</comment>
<sequence length="96" mass="10838">MLPAPLVVRSRFGWRRAVGDCTFQDTTLTGIEVVCSARPSSWNQILDGRSLMPRDAFDEFAVLHPLEAVPEAEEQHCRRDADEHADQHTKQEVHGV</sequence>
<evidence type="ECO:0000256" key="1">
    <source>
        <dbReference type="SAM" id="MobiDB-lite"/>
    </source>
</evidence>
<dbReference type="PATRIC" id="fig|1227455.4.peg.792"/>